<dbReference type="GeneID" id="75917981"/>
<feature type="compositionally biased region" description="Basic and acidic residues" evidence="1">
    <location>
        <begin position="10"/>
        <end position="20"/>
    </location>
</feature>
<keyword evidence="3" id="KW-1185">Reference proteome</keyword>
<reference evidence="2" key="2">
    <citation type="journal article" date="2022" name="Proc. Natl. Acad. Sci. U.S.A.">
        <title>Diploid-dominant life cycles characterize the early evolution of Fungi.</title>
        <authorList>
            <person name="Amses K.R."/>
            <person name="Simmons D.R."/>
            <person name="Longcore J.E."/>
            <person name="Mondo S.J."/>
            <person name="Seto K."/>
            <person name="Jeronimo G.H."/>
            <person name="Bonds A.E."/>
            <person name="Quandt C.A."/>
            <person name="Davis W.J."/>
            <person name="Chang Y."/>
            <person name="Federici B.A."/>
            <person name="Kuo A."/>
            <person name="LaButti K."/>
            <person name="Pangilinan J."/>
            <person name="Andreopoulos W."/>
            <person name="Tritt A."/>
            <person name="Riley R."/>
            <person name="Hundley H."/>
            <person name="Johnson J."/>
            <person name="Lipzen A."/>
            <person name="Barry K."/>
            <person name="Lang B.F."/>
            <person name="Cuomo C.A."/>
            <person name="Buchler N.E."/>
            <person name="Grigoriev I.V."/>
            <person name="Spatafora J.W."/>
            <person name="Stajich J.E."/>
            <person name="James T.Y."/>
        </authorList>
    </citation>
    <scope>NUCLEOTIDE SEQUENCE</scope>
    <source>
        <strain evidence="2">AG</strain>
    </source>
</reference>
<name>A0AAD5E070_UMBRA</name>
<comment type="caution">
    <text evidence="2">The sequence shown here is derived from an EMBL/GenBank/DDBJ whole genome shotgun (WGS) entry which is preliminary data.</text>
</comment>
<organism evidence="2 3">
    <name type="scientific">Umbelopsis ramanniana AG</name>
    <dbReference type="NCBI Taxonomy" id="1314678"/>
    <lineage>
        <taxon>Eukaryota</taxon>
        <taxon>Fungi</taxon>
        <taxon>Fungi incertae sedis</taxon>
        <taxon>Mucoromycota</taxon>
        <taxon>Mucoromycotina</taxon>
        <taxon>Umbelopsidomycetes</taxon>
        <taxon>Umbelopsidales</taxon>
        <taxon>Umbelopsidaceae</taxon>
        <taxon>Umbelopsis</taxon>
    </lineage>
</organism>
<evidence type="ECO:0000313" key="2">
    <source>
        <dbReference type="EMBL" id="KAI8575078.1"/>
    </source>
</evidence>
<accession>A0AAD5E070</accession>
<proteinExistence type="predicted"/>
<feature type="region of interest" description="Disordered" evidence="1">
    <location>
        <begin position="1"/>
        <end position="22"/>
    </location>
</feature>
<evidence type="ECO:0000256" key="1">
    <source>
        <dbReference type="SAM" id="MobiDB-lite"/>
    </source>
</evidence>
<dbReference type="EMBL" id="MU621002">
    <property type="protein sequence ID" value="KAI8575078.1"/>
    <property type="molecule type" value="Genomic_DNA"/>
</dbReference>
<gene>
    <name evidence="2" type="ORF">K450DRAFT_263380</name>
</gene>
<reference evidence="2" key="1">
    <citation type="submission" date="2021-06" db="EMBL/GenBank/DDBJ databases">
        <authorList>
            <consortium name="DOE Joint Genome Institute"/>
            <person name="Mondo S.J."/>
            <person name="Amses K.R."/>
            <person name="Simmons D.R."/>
            <person name="Longcore J.E."/>
            <person name="Seto K."/>
            <person name="Alves G.H."/>
            <person name="Bonds A.E."/>
            <person name="Quandt C.A."/>
            <person name="Davis W.J."/>
            <person name="Chang Y."/>
            <person name="Letcher P.M."/>
            <person name="Powell M.J."/>
            <person name="Kuo A."/>
            <person name="Labutti K."/>
            <person name="Pangilinan J."/>
            <person name="Andreopoulos W."/>
            <person name="Tritt A."/>
            <person name="Riley R."/>
            <person name="Hundley H."/>
            <person name="Johnson J."/>
            <person name="Lipzen A."/>
            <person name="Barry K."/>
            <person name="Berbee M.L."/>
            <person name="Buchler N.E."/>
            <person name="Grigoriev I.V."/>
            <person name="Spatafora J.W."/>
            <person name="Stajich J.E."/>
            <person name="James T.Y."/>
        </authorList>
    </citation>
    <scope>NUCLEOTIDE SEQUENCE</scope>
    <source>
        <strain evidence="2">AG</strain>
    </source>
</reference>
<dbReference type="AlphaFoldDB" id="A0AAD5E070"/>
<sequence>MSTISASVRLTERNDAETRQLRQSAADALQSYSVLALHSLADNEPPAMTRIRMLRYLTGIPQTSFSSKRRESLRR</sequence>
<dbReference type="Proteomes" id="UP001206595">
    <property type="component" value="Unassembled WGS sequence"/>
</dbReference>
<protein>
    <submittedName>
        <fullName evidence="2">Uncharacterized protein</fullName>
    </submittedName>
</protein>
<evidence type="ECO:0000313" key="3">
    <source>
        <dbReference type="Proteomes" id="UP001206595"/>
    </source>
</evidence>
<dbReference type="RefSeq" id="XP_051440083.1">
    <property type="nucleotide sequence ID" value="XM_051592639.1"/>
</dbReference>